<proteinExistence type="predicted"/>
<dbReference type="InterPro" id="IPR029016">
    <property type="entry name" value="GAF-like_dom_sf"/>
</dbReference>
<name>A0ABP0QI56_9DINO</name>
<evidence type="ECO:0000313" key="3">
    <source>
        <dbReference type="Proteomes" id="UP001642464"/>
    </source>
</evidence>
<dbReference type="Pfam" id="PF01590">
    <property type="entry name" value="GAF"/>
    <property type="match status" value="1"/>
</dbReference>
<reference evidence="2 3" key="1">
    <citation type="submission" date="2024-02" db="EMBL/GenBank/DDBJ databases">
        <authorList>
            <person name="Chen Y."/>
            <person name="Shah S."/>
            <person name="Dougan E. K."/>
            <person name="Thang M."/>
            <person name="Chan C."/>
        </authorList>
    </citation>
    <scope>NUCLEOTIDE SEQUENCE [LARGE SCALE GENOMIC DNA]</scope>
</reference>
<dbReference type="InterPro" id="IPR003018">
    <property type="entry name" value="GAF"/>
</dbReference>
<evidence type="ECO:0000313" key="2">
    <source>
        <dbReference type="EMBL" id="CAK9087308.1"/>
    </source>
</evidence>
<protein>
    <submittedName>
        <fullName evidence="2">5'-cyclic phosphodiesterase</fullName>
    </submittedName>
</protein>
<accession>A0ABP0QI56</accession>
<dbReference type="Proteomes" id="UP001642464">
    <property type="component" value="Unassembled WGS sequence"/>
</dbReference>
<sequence>MIKAVLVAKPHNPRKFLLNYLEKDVEAQDGELTETDLQGLFLVSRRITGKINPQETIGVTIKETMGLLNCDAVSLYVLDRKMQMLRLYTNRNSEAPLMMRLDQGIAGSVFQTQELVNIANCQQDSRFDRTLDMETGYFTRSMIVVPILDIEGQSCGVIQAINKMPKNVKIDKEVPSGKYAIAFPATDQKMLLHLVQNVAIAIQNAEVYREAINCSERATGLLNTIQSVSQDLGPQSLLLTVTTHASKVCSAERSTVFLVDDAAQQLWSVSTDTGAEIRIPKDKDARLYGLALYNFTFWAQALGRELWVAGDALLTVSSKVRSGSAVALSSAAISLRNAAELMCDGMWEDVEGELEGAAASCESYLPSSSWRGLVDLFGYYEPVPECEWSAARNSLGSLATALEGVERDLFSSIRFADEDYIAETRLYFDTVLGKLRRAQDLFLPGRFYLPPDPRSDTLRWGEAPGTLEERFFGGSRQRFEDWKAMQDQSLNPDGCRDRAWQDARAVGQDAVDLLVSVEKELEGEADLRKRGRVLRKLLVKLHPDQNRGREQVTSPVFEYVQALRTQES</sequence>
<organism evidence="2 3">
    <name type="scientific">Durusdinium trenchii</name>
    <dbReference type="NCBI Taxonomy" id="1381693"/>
    <lineage>
        <taxon>Eukaryota</taxon>
        <taxon>Sar</taxon>
        <taxon>Alveolata</taxon>
        <taxon>Dinophyceae</taxon>
        <taxon>Suessiales</taxon>
        <taxon>Symbiodiniaceae</taxon>
        <taxon>Durusdinium</taxon>
    </lineage>
</organism>
<dbReference type="EMBL" id="CAXAMM010039562">
    <property type="protein sequence ID" value="CAK9087308.1"/>
    <property type="molecule type" value="Genomic_DNA"/>
</dbReference>
<comment type="caution">
    <text evidence="2">The sequence shown here is derived from an EMBL/GenBank/DDBJ whole genome shotgun (WGS) entry which is preliminary data.</text>
</comment>
<gene>
    <name evidence="2" type="ORF">SCF082_LOCUS41271</name>
</gene>
<evidence type="ECO:0000259" key="1">
    <source>
        <dbReference type="SMART" id="SM00065"/>
    </source>
</evidence>
<dbReference type="Gene3D" id="3.30.450.40">
    <property type="match status" value="2"/>
</dbReference>
<dbReference type="SMART" id="SM00065">
    <property type="entry name" value="GAF"/>
    <property type="match status" value="1"/>
</dbReference>
<feature type="domain" description="GAF" evidence="1">
    <location>
        <begin position="52"/>
        <end position="212"/>
    </location>
</feature>
<dbReference type="SUPFAM" id="SSF55781">
    <property type="entry name" value="GAF domain-like"/>
    <property type="match status" value="2"/>
</dbReference>
<keyword evidence="3" id="KW-1185">Reference proteome</keyword>